<dbReference type="GO" id="GO:0005905">
    <property type="term" value="C:clathrin-coated pit"/>
    <property type="evidence" value="ECO:0007669"/>
    <property type="project" value="UniProtKB-SubCell"/>
</dbReference>
<dbReference type="RefSeq" id="XP_009169467.1">
    <property type="nucleotide sequence ID" value="XM_009171203.1"/>
</dbReference>
<accession>A0A074ZTN0</accession>
<evidence type="ECO:0000256" key="1">
    <source>
        <dbReference type="ARBA" id="ARBA00004180"/>
    </source>
</evidence>
<keyword evidence="14" id="KW-1185">Reference proteome</keyword>
<proteinExistence type="inferred from homology"/>
<reference evidence="13 14" key="1">
    <citation type="submission" date="2013-11" db="EMBL/GenBank/DDBJ databases">
        <title>Opisthorchis viverrini - life in the bile duct.</title>
        <authorList>
            <person name="Young N.D."/>
            <person name="Nagarajan N."/>
            <person name="Lin S.J."/>
            <person name="Korhonen P.K."/>
            <person name="Jex A.R."/>
            <person name="Hall R.S."/>
            <person name="Safavi-Hemami H."/>
            <person name="Kaewkong W."/>
            <person name="Bertrand D."/>
            <person name="Gao S."/>
            <person name="Seet Q."/>
            <person name="Wongkham S."/>
            <person name="Teh B.T."/>
            <person name="Wongkham C."/>
            <person name="Intapan P.M."/>
            <person name="Maleewong W."/>
            <person name="Yang X."/>
            <person name="Hu M."/>
            <person name="Wang Z."/>
            <person name="Hofmann A."/>
            <person name="Sternberg P.W."/>
            <person name="Tan P."/>
            <person name="Wang J."/>
            <person name="Gasser R.B."/>
        </authorList>
    </citation>
    <scope>NUCLEOTIDE SEQUENCE [LARGE SCALE GENOMIC DNA]</scope>
</reference>
<evidence type="ECO:0000256" key="7">
    <source>
        <dbReference type="ARBA" id="ARBA00023034"/>
    </source>
</evidence>
<keyword evidence="5" id="KW-0813">Transport</keyword>
<dbReference type="InterPro" id="IPR044733">
    <property type="entry name" value="AP1_sigma"/>
</dbReference>
<dbReference type="Proteomes" id="UP000054324">
    <property type="component" value="Unassembled WGS sequence"/>
</dbReference>
<dbReference type="GO" id="GO:0030121">
    <property type="term" value="C:AP-1 adaptor complex"/>
    <property type="evidence" value="ECO:0007669"/>
    <property type="project" value="InterPro"/>
</dbReference>
<comment type="subcellular location">
    <subcellularLocation>
        <location evidence="1">Cytoplasmic vesicle membrane</location>
        <topology evidence="1">Peripheral membrane protein</topology>
        <orientation evidence="1">Cytoplasmic side</orientation>
    </subcellularLocation>
    <subcellularLocation>
        <location evidence="2">Golgi apparatus</location>
    </subcellularLocation>
    <subcellularLocation>
        <location evidence="3">Membrane</location>
        <location evidence="3">Clathrin-coated pit</location>
    </subcellularLocation>
</comment>
<feature type="domain" description="AP complex mu/sigma subunit" evidence="12">
    <location>
        <begin position="1"/>
        <end position="140"/>
    </location>
</feature>
<keyword evidence="7" id="KW-0333">Golgi apparatus</keyword>
<dbReference type="FunFam" id="3.30.450.60:FF:000005">
    <property type="entry name" value="AP complex subunit sigma"/>
    <property type="match status" value="1"/>
</dbReference>
<evidence type="ECO:0000256" key="11">
    <source>
        <dbReference type="ARBA" id="ARBA00065677"/>
    </source>
</evidence>
<dbReference type="SUPFAM" id="SSF64356">
    <property type="entry name" value="SNARE-like"/>
    <property type="match status" value="2"/>
</dbReference>
<evidence type="ECO:0000256" key="6">
    <source>
        <dbReference type="ARBA" id="ARBA00022927"/>
    </source>
</evidence>
<dbReference type="InterPro" id="IPR000804">
    <property type="entry name" value="Clathrin_sm-chain_CS"/>
</dbReference>
<evidence type="ECO:0000256" key="3">
    <source>
        <dbReference type="ARBA" id="ARBA00004600"/>
    </source>
</evidence>
<dbReference type="STRING" id="6198.A0A074ZTN0"/>
<evidence type="ECO:0000256" key="4">
    <source>
        <dbReference type="ARBA" id="ARBA00006972"/>
    </source>
</evidence>
<dbReference type="GeneID" id="20320215"/>
<comment type="similarity">
    <text evidence="4">Belongs to the adaptor complexes small subunit family.</text>
</comment>
<dbReference type="GO" id="GO:0006886">
    <property type="term" value="P:intracellular protein transport"/>
    <property type="evidence" value="ECO:0007669"/>
    <property type="project" value="InterPro"/>
</dbReference>
<evidence type="ECO:0000256" key="5">
    <source>
        <dbReference type="ARBA" id="ARBA00022448"/>
    </source>
</evidence>
<protein>
    <recommendedName>
        <fullName evidence="12">AP complex mu/sigma subunit domain-containing protein</fullName>
    </recommendedName>
</protein>
<dbReference type="EMBL" id="KL596739">
    <property type="protein sequence ID" value="KER26745.1"/>
    <property type="molecule type" value="Genomic_DNA"/>
</dbReference>
<organism evidence="13 14">
    <name type="scientific">Opisthorchis viverrini</name>
    <name type="common">Southeast Asian liver fluke</name>
    <dbReference type="NCBI Taxonomy" id="6198"/>
    <lineage>
        <taxon>Eukaryota</taxon>
        <taxon>Metazoa</taxon>
        <taxon>Spiralia</taxon>
        <taxon>Lophotrochozoa</taxon>
        <taxon>Platyhelminthes</taxon>
        <taxon>Trematoda</taxon>
        <taxon>Digenea</taxon>
        <taxon>Opisthorchiida</taxon>
        <taxon>Opisthorchiata</taxon>
        <taxon>Opisthorchiidae</taxon>
        <taxon>Opisthorchis</taxon>
    </lineage>
</organism>
<keyword evidence="6" id="KW-0653">Protein transport</keyword>
<gene>
    <name evidence="13" type="ORF">T265_06033</name>
</gene>
<dbReference type="InterPro" id="IPR016635">
    <property type="entry name" value="AP_complex_ssu"/>
</dbReference>
<dbReference type="FunFam" id="3.30.450.60:FF:000054">
    <property type="entry name" value="AP complex subunit sigma"/>
    <property type="match status" value="1"/>
</dbReference>
<dbReference type="PROSITE" id="PS00989">
    <property type="entry name" value="CLAT_ADAPTOR_S"/>
    <property type="match status" value="2"/>
</dbReference>
<sequence length="259" mass="31128">MMQFMLLFSRQGKVRLQKWYTSYSEKEKKKILRDLMTIVLARKPKMCSFVEWKGFKIVYRRYASLYFCTAIEPQDNELLTLEIIHRYVELLDKYFGSVCELDIIFHFEKAYYVLDEFLLGGEVQETGKDSALNDIDMQDLLQEMQFMLLFSRQGKVRLQKWYTSYSEKEKKKILRDLMTIVLARKPKMCSFVEWKGFKIVYRRYASLYFCTAIEPQDNELLTLEIIHRYVELLDKYFGSEECKTREEQADISIIDVSEF</sequence>
<dbReference type="AlphaFoldDB" id="A0A074ZTN0"/>
<dbReference type="InterPro" id="IPR011012">
    <property type="entry name" value="Longin-like_dom_sf"/>
</dbReference>
<dbReference type="Pfam" id="PF01217">
    <property type="entry name" value="Clat_adaptor_s"/>
    <property type="match status" value="2"/>
</dbReference>
<dbReference type="GO" id="GO:0035615">
    <property type="term" value="F:clathrin adaptor activity"/>
    <property type="evidence" value="ECO:0007669"/>
    <property type="project" value="InterPro"/>
</dbReference>
<evidence type="ECO:0000259" key="12">
    <source>
        <dbReference type="Pfam" id="PF01217"/>
    </source>
</evidence>
<keyword evidence="10" id="KW-0968">Cytoplasmic vesicle</keyword>
<dbReference type="CDD" id="cd14831">
    <property type="entry name" value="AP1_sigma"/>
    <property type="match status" value="1"/>
</dbReference>
<evidence type="ECO:0000313" key="14">
    <source>
        <dbReference type="Proteomes" id="UP000054324"/>
    </source>
</evidence>
<name>A0A074ZTN0_OPIVI</name>
<dbReference type="PANTHER" id="PTHR11753">
    <property type="entry name" value="ADAPTOR COMPLEXES SMALL SUBUNIT FAMILY"/>
    <property type="match status" value="1"/>
</dbReference>
<dbReference type="Gene3D" id="3.30.450.60">
    <property type="match status" value="2"/>
</dbReference>
<dbReference type="InterPro" id="IPR022775">
    <property type="entry name" value="AP_mu_sigma_su"/>
</dbReference>
<evidence type="ECO:0000256" key="8">
    <source>
        <dbReference type="ARBA" id="ARBA00023136"/>
    </source>
</evidence>
<evidence type="ECO:0000256" key="9">
    <source>
        <dbReference type="ARBA" id="ARBA00023176"/>
    </source>
</evidence>
<feature type="domain" description="AP complex mu/sigma subunit" evidence="12">
    <location>
        <begin position="144"/>
        <end position="240"/>
    </location>
</feature>
<dbReference type="OrthoDB" id="371463at2759"/>
<evidence type="ECO:0000256" key="2">
    <source>
        <dbReference type="ARBA" id="ARBA00004555"/>
    </source>
</evidence>
<evidence type="ECO:0000256" key="10">
    <source>
        <dbReference type="ARBA" id="ARBA00023329"/>
    </source>
</evidence>
<comment type="subunit">
    <text evidence="11">Adaptor protein complex 1 (AP-1) is a heterotetramer composed of two large adaptins (gamma-type subunit AP1G1 and beta-type subunit AP1B1), a medium adaptin (mu-type subunit AP1M1 or AP1M2) and a small adaptin (sigma-type subunit AP1S1 or AP1S2 or AP1S3).</text>
</comment>
<evidence type="ECO:0000313" key="13">
    <source>
        <dbReference type="EMBL" id="KER26745.1"/>
    </source>
</evidence>
<dbReference type="CTD" id="20320215"/>
<dbReference type="KEGG" id="ovi:T265_06033"/>
<keyword evidence="8" id="KW-0472">Membrane</keyword>
<keyword evidence="9" id="KW-0168">Coated pit</keyword>